<organism evidence="1 2">
    <name type="scientific">Ixodes persulcatus</name>
    <name type="common">Taiga tick</name>
    <dbReference type="NCBI Taxonomy" id="34615"/>
    <lineage>
        <taxon>Eukaryota</taxon>
        <taxon>Metazoa</taxon>
        <taxon>Ecdysozoa</taxon>
        <taxon>Arthropoda</taxon>
        <taxon>Chelicerata</taxon>
        <taxon>Arachnida</taxon>
        <taxon>Acari</taxon>
        <taxon>Parasitiformes</taxon>
        <taxon>Ixodida</taxon>
        <taxon>Ixodoidea</taxon>
        <taxon>Ixodidae</taxon>
        <taxon>Ixodinae</taxon>
        <taxon>Ixodes</taxon>
    </lineage>
</organism>
<gene>
    <name evidence="1" type="ORF">HPB47_025582</name>
</gene>
<dbReference type="Proteomes" id="UP000805193">
    <property type="component" value="Unassembled WGS sequence"/>
</dbReference>
<sequence length="181" mass="19113">MQLTLLLITQVLTYLGATAPLGAVSKRDVFPYVHEPSTMAATGLHVPASITEEDLPVITDCDGSFDKSIVELDLPIFFEQGKPRVFVGGDQLNSLTSRRCGGAAVGTGHAQITHQAEEKESSSSKHLTVAATAPQSITGTVLTPLDPGVTGDAGRFAVHAACEVRLQDAIEALLVDFQDSR</sequence>
<evidence type="ECO:0000313" key="1">
    <source>
        <dbReference type="EMBL" id="KAG0427362.1"/>
    </source>
</evidence>
<name>A0AC60Q135_IXOPE</name>
<protein>
    <submittedName>
        <fullName evidence="1">Uncharacterized protein</fullName>
    </submittedName>
</protein>
<evidence type="ECO:0000313" key="2">
    <source>
        <dbReference type="Proteomes" id="UP000805193"/>
    </source>
</evidence>
<dbReference type="EMBL" id="JABSTQ010009633">
    <property type="protein sequence ID" value="KAG0427362.1"/>
    <property type="molecule type" value="Genomic_DNA"/>
</dbReference>
<proteinExistence type="predicted"/>
<accession>A0AC60Q135</accession>
<comment type="caution">
    <text evidence="1">The sequence shown here is derived from an EMBL/GenBank/DDBJ whole genome shotgun (WGS) entry which is preliminary data.</text>
</comment>
<keyword evidence="2" id="KW-1185">Reference proteome</keyword>
<reference evidence="1 2" key="1">
    <citation type="journal article" date="2020" name="Cell">
        <title>Large-Scale Comparative Analyses of Tick Genomes Elucidate Their Genetic Diversity and Vector Capacities.</title>
        <authorList>
            <consortium name="Tick Genome and Microbiome Consortium (TIGMIC)"/>
            <person name="Jia N."/>
            <person name="Wang J."/>
            <person name="Shi W."/>
            <person name="Du L."/>
            <person name="Sun Y."/>
            <person name="Zhan W."/>
            <person name="Jiang J.F."/>
            <person name="Wang Q."/>
            <person name="Zhang B."/>
            <person name="Ji P."/>
            <person name="Bell-Sakyi L."/>
            <person name="Cui X.M."/>
            <person name="Yuan T.T."/>
            <person name="Jiang B.G."/>
            <person name="Yang W.F."/>
            <person name="Lam T.T."/>
            <person name="Chang Q.C."/>
            <person name="Ding S.J."/>
            <person name="Wang X.J."/>
            <person name="Zhu J.G."/>
            <person name="Ruan X.D."/>
            <person name="Zhao L."/>
            <person name="Wei J.T."/>
            <person name="Ye R.Z."/>
            <person name="Que T.C."/>
            <person name="Du C.H."/>
            <person name="Zhou Y.H."/>
            <person name="Cheng J.X."/>
            <person name="Dai P.F."/>
            <person name="Guo W.B."/>
            <person name="Han X.H."/>
            <person name="Huang E.J."/>
            <person name="Li L.F."/>
            <person name="Wei W."/>
            <person name="Gao Y.C."/>
            <person name="Liu J.Z."/>
            <person name="Shao H.Z."/>
            <person name="Wang X."/>
            <person name="Wang C.C."/>
            <person name="Yang T.C."/>
            <person name="Huo Q.B."/>
            <person name="Li W."/>
            <person name="Chen H.Y."/>
            <person name="Chen S.E."/>
            <person name="Zhou L.G."/>
            <person name="Ni X.B."/>
            <person name="Tian J.H."/>
            <person name="Sheng Y."/>
            <person name="Liu T."/>
            <person name="Pan Y.S."/>
            <person name="Xia L.Y."/>
            <person name="Li J."/>
            <person name="Zhao F."/>
            <person name="Cao W.C."/>
        </authorList>
    </citation>
    <scope>NUCLEOTIDE SEQUENCE [LARGE SCALE GENOMIC DNA]</scope>
    <source>
        <strain evidence="1">Iper-2018</strain>
    </source>
</reference>